<comment type="caution">
    <text evidence="1">The sequence shown here is derived from an EMBL/GenBank/DDBJ whole genome shotgun (WGS) entry which is preliminary data.</text>
</comment>
<name>A0A327WP96_9GAMM</name>
<protein>
    <submittedName>
        <fullName evidence="1">Uncharacterized protein</fullName>
    </submittedName>
</protein>
<accession>A0A327WP96</accession>
<proteinExistence type="predicted"/>
<dbReference type="AlphaFoldDB" id="A0A327WP96"/>
<dbReference type="EMBL" id="QLMD01000019">
    <property type="protein sequence ID" value="RAJ93544.1"/>
    <property type="molecule type" value="Genomic_DNA"/>
</dbReference>
<reference evidence="1 2" key="1">
    <citation type="submission" date="2018-06" db="EMBL/GenBank/DDBJ databases">
        <title>Genomic Encyclopedia of Type Strains, Phase III (KMG-III): the genomes of soil and plant-associated and newly described type strains.</title>
        <authorList>
            <person name="Whitman W."/>
        </authorList>
    </citation>
    <scope>NUCLEOTIDE SEQUENCE [LARGE SCALE GENOMIC DNA]</scope>
    <source>
        <strain evidence="1 2">CGMCC 1.15366</strain>
    </source>
</reference>
<gene>
    <name evidence="1" type="ORF">B0I24_11927</name>
</gene>
<sequence length="40" mass="4498">MFEPLFICLSTQLVTFMPTMFVLHAFVKVCKGNGDYGQPS</sequence>
<evidence type="ECO:0000313" key="1">
    <source>
        <dbReference type="EMBL" id="RAJ93544.1"/>
    </source>
</evidence>
<dbReference type="Proteomes" id="UP000249203">
    <property type="component" value="Unassembled WGS sequence"/>
</dbReference>
<evidence type="ECO:0000313" key="2">
    <source>
        <dbReference type="Proteomes" id="UP000249203"/>
    </source>
</evidence>
<organism evidence="1 2">
    <name type="scientific">Aliidiomarina maris</name>
    <dbReference type="NCBI Taxonomy" id="531312"/>
    <lineage>
        <taxon>Bacteria</taxon>
        <taxon>Pseudomonadati</taxon>
        <taxon>Pseudomonadota</taxon>
        <taxon>Gammaproteobacteria</taxon>
        <taxon>Alteromonadales</taxon>
        <taxon>Idiomarinaceae</taxon>
        <taxon>Aliidiomarina</taxon>
    </lineage>
</organism>